<sequence>MDVVTEYSLETSVTIFDVPVNNHILLFTSKTSDNFNIIYESYESTALEFRGQIIFVLVDTDEPRNGRLFEYFRITEVDTPAVRILNITSDIKYRMPADDVSPLKMFEISVKDIWMEKLSTKKTVKRSLVTGTNILLKCWWGRISTKLHSINQVMHLSCFMLPGTRNLKNYYQCGRI</sequence>
<dbReference type="SUPFAM" id="SSF52833">
    <property type="entry name" value="Thioredoxin-like"/>
    <property type="match status" value="1"/>
</dbReference>
<dbReference type="Pfam" id="PF13848">
    <property type="entry name" value="Thioredoxin_6"/>
    <property type="match status" value="1"/>
</dbReference>
<dbReference type="CDD" id="cd02982">
    <property type="entry name" value="PDI_b'_family"/>
    <property type="match status" value="1"/>
</dbReference>
<name>A0ABN9H3P2_9NEOB</name>
<dbReference type="Gene3D" id="3.40.30.10">
    <property type="entry name" value="Glutaredoxin"/>
    <property type="match status" value="1"/>
</dbReference>
<accession>A0ABN9H3P2</accession>
<proteinExistence type="predicted"/>
<dbReference type="Proteomes" id="UP001162483">
    <property type="component" value="Unassembled WGS sequence"/>
</dbReference>
<dbReference type="EMBL" id="CATNWA010020049">
    <property type="protein sequence ID" value="CAI9616332.1"/>
    <property type="molecule type" value="Genomic_DNA"/>
</dbReference>
<organism evidence="1 2">
    <name type="scientific">Staurois parvus</name>
    <dbReference type="NCBI Taxonomy" id="386267"/>
    <lineage>
        <taxon>Eukaryota</taxon>
        <taxon>Metazoa</taxon>
        <taxon>Chordata</taxon>
        <taxon>Craniata</taxon>
        <taxon>Vertebrata</taxon>
        <taxon>Euteleostomi</taxon>
        <taxon>Amphibia</taxon>
        <taxon>Batrachia</taxon>
        <taxon>Anura</taxon>
        <taxon>Neobatrachia</taxon>
        <taxon>Ranoidea</taxon>
        <taxon>Ranidae</taxon>
        <taxon>Staurois</taxon>
    </lineage>
</organism>
<gene>
    <name evidence="1" type="ORF">SPARVUS_LOCUS15364551</name>
</gene>
<protein>
    <submittedName>
        <fullName evidence="1">Uncharacterized protein</fullName>
    </submittedName>
</protein>
<keyword evidence="2" id="KW-1185">Reference proteome</keyword>
<dbReference type="InterPro" id="IPR036249">
    <property type="entry name" value="Thioredoxin-like_sf"/>
</dbReference>
<evidence type="ECO:0000313" key="2">
    <source>
        <dbReference type="Proteomes" id="UP001162483"/>
    </source>
</evidence>
<evidence type="ECO:0000313" key="1">
    <source>
        <dbReference type="EMBL" id="CAI9616332.1"/>
    </source>
</evidence>
<reference evidence="1" key="1">
    <citation type="submission" date="2023-05" db="EMBL/GenBank/DDBJ databases">
        <authorList>
            <person name="Stuckert A."/>
        </authorList>
    </citation>
    <scope>NUCLEOTIDE SEQUENCE</scope>
</reference>
<comment type="caution">
    <text evidence="1">The sequence shown here is derived from an EMBL/GenBank/DDBJ whole genome shotgun (WGS) entry which is preliminary data.</text>
</comment>